<sequence length="440" mass="48210">MSMVDFERLQAREDAIAVVGLGYVGLPLAVALGRHFRVLGVDVSEKRVAELKQRLDRTNEVDFSTVGDDVDLTFTADLKDLEKARLILVAVPTPIDEFRTPDLRPVRGASTSVGRHLQPGSVVVYESTVYPGLTEEVCVPILEAESGLSCGTDFTVGYSPERINPGDKVHRLETIAKVVAGQDEPTGRLLQQVYGSVVEAGTHLAPDIRTAEAAKVIENTQRDLNIALMNELALIFEKMGIDTLDVLEAAGTKWNFLPFRPGLVGGHCIGVDPYYLTFKAQALGLHPHVILAGREINDNMGKYVAEATIKRLIKSDCKIMGARVGVLGLTFKENVPDLRNTRVVDILAELDDYGVEVLVHDAEADREEAERELGVSLRSLDEMRGLDALILAVPHAAYKDIAVSELKGWFADPDRALVVDVKGFFDRAELAAESVAYWRL</sequence>
<evidence type="ECO:0000313" key="7">
    <source>
        <dbReference type="Proteomes" id="UP000181901"/>
    </source>
</evidence>
<reference evidence="6 7" key="1">
    <citation type="submission" date="2015-09" db="EMBL/GenBank/DDBJ databases">
        <title>Genome of Desulfovibrio dechloracetivorans BerOc1, a mercury methylating strain isolated from highly hydrocarbons and metals contaminated coastal sediments.</title>
        <authorList>
            <person name="Goni Urriza M."/>
            <person name="Gassie C."/>
            <person name="Bouchez O."/>
            <person name="Klopp C."/>
            <person name="Ranchou-Peyruse A."/>
            <person name="Remy G."/>
        </authorList>
    </citation>
    <scope>NUCLEOTIDE SEQUENCE [LARGE SCALE GENOMIC DNA]</scope>
    <source>
        <strain evidence="6 7">BerOc1</strain>
    </source>
</reference>
<dbReference type="SUPFAM" id="SSF52413">
    <property type="entry name" value="UDP-glucose/GDP-mannose dehydrogenase C-terminal domain"/>
    <property type="match status" value="1"/>
</dbReference>
<dbReference type="Pfam" id="PF03720">
    <property type="entry name" value="UDPG_MGDP_dh_C"/>
    <property type="match status" value="1"/>
</dbReference>
<feature type="domain" description="UDP-glucose/GDP-mannose dehydrogenase C-terminal" evidence="5">
    <location>
        <begin position="325"/>
        <end position="427"/>
    </location>
</feature>
<keyword evidence="7" id="KW-1185">Reference proteome</keyword>
<organism evidence="6 7">
    <name type="scientific">Pseudodesulfovibrio hydrargyri</name>
    <dbReference type="NCBI Taxonomy" id="2125990"/>
    <lineage>
        <taxon>Bacteria</taxon>
        <taxon>Pseudomonadati</taxon>
        <taxon>Thermodesulfobacteriota</taxon>
        <taxon>Desulfovibrionia</taxon>
        <taxon>Desulfovibrionales</taxon>
        <taxon>Desulfovibrionaceae</taxon>
    </lineage>
</organism>
<dbReference type="NCBIfam" id="TIGR03026">
    <property type="entry name" value="NDP-sugDHase"/>
    <property type="match status" value="1"/>
</dbReference>
<evidence type="ECO:0000259" key="5">
    <source>
        <dbReference type="SMART" id="SM00984"/>
    </source>
</evidence>
<keyword evidence="2 6" id="KW-0560">Oxidoreductase</keyword>
<accession>A0A1J5N1B2</accession>
<evidence type="ECO:0000256" key="2">
    <source>
        <dbReference type="ARBA" id="ARBA00023002"/>
    </source>
</evidence>
<dbReference type="SUPFAM" id="SSF48179">
    <property type="entry name" value="6-phosphogluconate dehydrogenase C-terminal domain-like"/>
    <property type="match status" value="1"/>
</dbReference>
<dbReference type="AlphaFoldDB" id="A0A1J5N1B2"/>
<dbReference type="EC" id="1.1.1.136" evidence="6"/>
<dbReference type="InterPro" id="IPR036291">
    <property type="entry name" value="NAD(P)-bd_dom_sf"/>
</dbReference>
<dbReference type="GO" id="GO:0051287">
    <property type="term" value="F:NAD binding"/>
    <property type="evidence" value="ECO:0007669"/>
    <property type="project" value="InterPro"/>
</dbReference>
<keyword evidence="3" id="KW-0520">NAD</keyword>
<gene>
    <name evidence="6" type="primary">wbpA</name>
    <name evidence="6" type="ORF">BerOc1_01352</name>
</gene>
<dbReference type="SUPFAM" id="SSF51735">
    <property type="entry name" value="NAD(P)-binding Rossmann-fold domains"/>
    <property type="match status" value="1"/>
</dbReference>
<dbReference type="SMART" id="SM00984">
    <property type="entry name" value="UDPG_MGDP_dh_C"/>
    <property type="match status" value="1"/>
</dbReference>
<dbReference type="GO" id="GO:0016628">
    <property type="term" value="F:oxidoreductase activity, acting on the CH-CH group of donors, NAD or NADP as acceptor"/>
    <property type="evidence" value="ECO:0007669"/>
    <property type="project" value="InterPro"/>
</dbReference>
<dbReference type="InterPro" id="IPR008927">
    <property type="entry name" value="6-PGluconate_DH-like_C_sf"/>
</dbReference>
<dbReference type="InterPro" id="IPR001732">
    <property type="entry name" value="UDP-Glc/GDP-Man_DH_N"/>
</dbReference>
<evidence type="ECO:0000313" key="6">
    <source>
        <dbReference type="EMBL" id="OIQ49427.1"/>
    </source>
</evidence>
<dbReference type="PIRSF" id="PIRSF500136">
    <property type="entry name" value="UDP_ManNAc_DH"/>
    <property type="match status" value="1"/>
</dbReference>
<dbReference type="Proteomes" id="UP000181901">
    <property type="component" value="Unassembled WGS sequence"/>
</dbReference>
<evidence type="ECO:0000256" key="4">
    <source>
        <dbReference type="PIRNR" id="PIRNR000124"/>
    </source>
</evidence>
<dbReference type="InterPro" id="IPR028359">
    <property type="entry name" value="UDP_ManNAc/GlcNAc_DH"/>
</dbReference>
<dbReference type="Pfam" id="PF00984">
    <property type="entry name" value="UDPG_MGDP_dh"/>
    <property type="match status" value="1"/>
</dbReference>
<proteinExistence type="inferred from homology"/>
<dbReference type="InterPro" id="IPR036220">
    <property type="entry name" value="UDP-Glc/GDP-Man_DH_C_sf"/>
</dbReference>
<dbReference type="InterPro" id="IPR017476">
    <property type="entry name" value="UDP-Glc/GDP-Man"/>
</dbReference>
<dbReference type="InterPro" id="IPR014027">
    <property type="entry name" value="UDP-Glc/GDP-Man_DH_C"/>
</dbReference>
<dbReference type="GO" id="GO:0047004">
    <property type="term" value="F:UDP-N-acetylglucosamine 6-dehydrogenase activity"/>
    <property type="evidence" value="ECO:0007669"/>
    <property type="project" value="UniProtKB-EC"/>
</dbReference>
<dbReference type="Gene3D" id="3.40.50.720">
    <property type="entry name" value="NAD(P)-binding Rossmann-like Domain"/>
    <property type="match status" value="2"/>
</dbReference>
<dbReference type="GO" id="GO:0000271">
    <property type="term" value="P:polysaccharide biosynthetic process"/>
    <property type="evidence" value="ECO:0007669"/>
    <property type="project" value="InterPro"/>
</dbReference>
<dbReference type="PIRSF" id="PIRSF000124">
    <property type="entry name" value="UDPglc_GDPman_dh"/>
    <property type="match status" value="1"/>
</dbReference>
<dbReference type="PANTHER" id="PTHR43491">
    <property type="entry name" value="UDP-N-ACETYL-D-MANNOSAMINE DEHYDROGENASE"/>
    <property type="match status" value="1"/>
</dbReference>
<dbReference type="Pfam" id="PF03721">
    <property type="entry name" value="UDPG_MGDP_dh_N"/>
    <property type="match status" value="1"/>
</dbReference>
<dbReference type="EMBL" id="LKAQ01000004">
    <property type="protein sequence ID" value="OIQ49427.1"/>
    <property type="molecule type" value="Genomic_DNA"/>
</dbReference>
<protein>
    <submittedName>
        <fullName evidence="6">UDP-N-acetyl-D-glucosamine 6-dehydrogenase</fullName>
        <ecNumber evidence="6">1.1.1.136</ecNumber>
    </submittedName>
</protein>
<comment type="caution">
    <text evidence="6">The sequence shown here is derived from an EMBL/GenBank/DDBJ whole genome shotgun (WGS) entry which is preliminary data.</text>
</comment>
<dbReference type="OrthoDB" id="9803238at2"/>
<dbReference type="InterPro" id="IPR014026">
    <property type="entry name" value="UDP-Glc/GDP-Man_DH_dimer"/>
</dbReference>
<evidence type="ECO:0000256" key="1">
    <source>
        <dbReference type="ARBA" id="ARBA00006601"/>
    </source>
</evidence>
<dbReference type="PANTHER" id="PTHR43491:SF2">
    <property type="entry name" value="UDP-N-ACETYL-D-MANNOSAMINE DEHYDROGENASE"/>
    <property type="match status" value="1"/>
</dbReference>
<comment type="similarity">
    <text evidence="1 4">Belongs to the UDP-glucose/GDP-mannose dehydrogenase family.</text>
</comment>
<evidence type="ECO:0000256" key="3">
    <source>
        <dbReference type="ARBA" id="ARBA00023027"/>
    </source>
</evidence>
<name>A0A1J5N1B2_9BACT</name>